<dbReference type="InterPro" id="IPR000668">
    <property type="entry name" value="Peptidase_C1A_C"/>
</dbReference>
<evidence type="ECO:0000256" key="3">
    <source>
        <dbReference type="ARBA" id="ARBA00022801"/>
    </source>
</evidence>
<evidence type="ECO:0000256" key="6">
    <source>
        <dbReference type="ARBA" id="ARBA00023157"/>
    </source>
</evidence>
<dbReference type="FunFam" id="3.90.70.10:FF:000103">
    <property type="entry name" value="Hypothetical LOC496748"/>
    <property type="match status" value="1"/>
</dbReference>
<dbReference type="PRINTS" id="PR00705">
    <property type="entry name" value="PAPAIN"/>
</dbReference>
<dbReference type="SUPFAM" id="SSF54001">
    <property type="entry name" value="Cysteine proteinases"/>
    <property type="match status" value="1"/>
</dbReference>
<dbReference type="WBParaSite" id="ACRNAN_Path_1227.g4787.t1">
    <property type="protein sequence ID" value="ACRNAN_Path_1227.g4787.t1"/>
    <property type="gene ID" value="ACRNAN_Path_1227.g4787"/>
</dbReference>
<keyword evidence="7" id="KW-0732">Signal</keyword>
<reference evidence="11" key="1">
    <citation type="submission" date="2022-11" db="UniProtKB">
        <authorList>
            <consortium name="WormBaseParasite"/>
        </authorList>
    </citation>
    <scope>IDENTIFICATION</scope>
</reference>
<dbReference type="InterPro" id="IPR039417">
    <property type="entry name" value="Peptidase_C1A_papain-like"/>
</dbReference>
<evidence type="ECO:0000256" key="1">
    <source>
        <dbReference type="ARBA" id="ARBA00008455"/>
    </source>
</evidence>
<accession>A0A914BXK0</accession>
<evidence type="ECO:0000256" key="7">
    <source>
        <dbReference type="SAM" id="SignalP"/>
    </source>
</evidence>
<dbReference type="Proteomes" id="UP000887540">
    <property type="component" value="Unplaced"/>
</dbReference>
<name>A0A914BXK0_9BILA</name>
<dbReference type="InterPro" id="IPR013128">
    <property type="entry name" value="Peptidase_C1A"/>
</dbReference>
<evidence type="ECO:0000313" key="11">
    <source>
        <dbReference type="WBParaSite" id="ACRNAN_Path_1227.g4787.t1"/>
    </source>
</evidence>
<dbReference type="PANTHER" id="PTHR12411">
    <property type="entry name" value="CYSTEINE PROTEASE FAMILY C1-RELATED"/>
    <property type="match status" value="1"/>
</dbReference>
<dbReference type="InterPro" id="IPR000169">
    <property type="entry name" value="Pept_cys_AS"/>
</dbReference>
<evidence type="ECO:0000256" key="5">
    <source>
        <dbReference type="ARBA" id="ARBA00023145"/>
    </source>
</evidence>
<evidence type="ECO:0000256" key="4">
    <source>
        <dbReference type="ARBA" id="ARBA00022807"/>
    </source>
</evidence>
<dbReference type="AlphaFoldDB" id="A0A914BXK0"/>
<dbReference type="InterPro" id="IPR025660">
    <property type="entry name" value="Pept_his_AS"/>
</dbReference>
<protein>
    <submittedName>
        <fullName evidence="11">Uncharacterized protein</fullName>
    </submittedName>
</protein>
<dbReference type="GO" id="GO:0008234">
    <property type="term" value="F:cysteine-type peptidase activity"/>
    <property type="evidence" value="ECO:0007669"/>
    <property type="project" value="UniProtKB-KW"/>
</dbReference>
<dbReference type="GO" id="GO:0006508">
    <property type="term" value="P:proteolysis"/>
    <property type="evidence" value="ECO:0007669"/>
    <property type="project" value="UniProtKB-KW"/>
</dbReference>
<dbReference type="Pfam" id="PF00112">
    <property type="entry name" value="Peptidase_C1"/>
    <property type="match status" value="1"/>
</dbReference>
<comment type="similarity">
    <text evidence="1">Belongs to the peptidase C1 family.</text>
</comment>
<dbReference type="CDD" id="cd02248">
    <property type="entry name" value="Peptidase_C1A"/>
    <property type="match status" value="1"/>
</dbReference>
<dbReference type="InterPro" id="IPR038765">
    <property type="entry name" value="Papain-like_cys_pep_sf"/>
</dbReference>
<evidence type="ECO:0000256" key="2">
    <source>
        <dbReference type="ARBA" id="ARBA00022670"/>
    </source>
</evidence>
<evidence type="ECO:0000313" key="10">
    <source>
        <dbReference type="Proteomes" id="UP000887540"/>
    </source>
</evidence>
<sequence length="435" mass="50379">MLIFTIIALHCVVKPGLQRIEEFVNDKNQGKSRFYMDNRRPIDSKRRYPSFTQQPWYYGDGSDFEAIPSWMKQQAKKDNPYESESNVRWKFLKTASSRKPDDLLKRKPEASSESQEIDADLFKNEYYKDFQKFIREHNKVYTNSREYRWRFQVFVKNMKELKEMQDNRSNLVFGIGPFSDKTDEELSKRLIPHGYRFIIGEGDSAPLKIEDSDFPSREGRPQQIDWRTKGAVTRVKDQGDCGSCWAFAVTAVVEGQNAIHNKTLVSLSEQQLIDCDHDNSGCNGGYRPYAFKYIQRHGQTTDKLYHYTARAQNCRHIKANRVHINDYKWLGTNEEKIADWVSHHGPVSFGVNVTKPMYNYKSGVFNPSPEDCRQKSLGAHAMTIIGYGELDGEPYWLIKNSWGTHYGIDSGYLRMKRGVNSCGLADAVYTAIINK</sequence>
<keyword evidence="4" id="KW-0788">Thiol protease</keyword>
<dbReference type="SMART" id="SM00645">
    <property type="entry name" value="Pept_C1"/>
    <property type="match status" value="1"/>
</dbReference>
<feature type="chain" id="PRO_5037984951" evidence="7">
    <location>
        <begin position="19"/>
        <end position="435"/>
    </location>
</feature>
<evidence type="ECO:0000259" key="9">
    <source>
        <dbReference type="SMART" id="SM00848"/>
    </source>
</evidence>
<proteinExistence type="inferred from homology"/>
<dbReference type="InterPro" id="IPR013201">
    <property type="entry name" value="Prot_inhib_I29"/>
</dbReference>
<feature type="domain" description="Cathepsin propeptide inhibitor" evidence="9">
    <location>
        <begin position="130"/>
        <end position="186"/>
    </location>
</feature>
<keyword evidence="2" id="KW-0645">Protease</keyword>
<keyword evidence="6" id="KW-1015">Disulfide bond</keyword>
<keyword evidence="3" id="KW-0378">Hydrolase</keyword>
<dbReference type="Pfam" id="PF08246">
    <property type="entry name" value="Inhibitor_I29"/>
    <property type="match status" value="1"/>
</dbReference>
<dbReference type="PROSITE" id="PS00639">
    <property type="entry name" value="THIOL_PROTEASE_HIS"/>
    <property type="match status" value="1"/>
</dbReference>
<feature type="signal peptide" evidence="7">
    <location>
        <begin position="1"/>
        <end position="18"/>
    </location>
</feature>
<dbReference type="Gene3D" id="3.90.70.10">
    <property type="entry name" value="Cysteine proteinases"/>
    <property type="match status" value="1"/>
</dbReference>
<dbReference type="SMART" id="SM00848">
    <property type="entry name" value="Inhibitor_I29"/>
    <property type="match status" value="1"/>
</dbReference>
<keyword evidence="5" id="KW-0865">Zymogen</keyword>
<dbReference type="PROSITE" id="PS00139">
    <property type="entry name" value="THIOL_PROTEASE_CYS"/>
    <property type="match status" value="1"/>
</dbReference>
<feature type="domain" description="Peptidase C1A papain C-terminal" evidence="8">
    <location>
        <begin position="220"/>
        <end position="432"/>
    </location>
</feature>
<keyword evidence="10" id="KW-1185">Reference proteome</keyword>
<organism evidence="10 11">
    <name type="scientific">Acrobeloides nanus</name>
    <dbReference type="NCBI Taxonomy" id="290746"/>
    <lineage>
        <taxon>Eukaryota</taxon>
        <taxon>Metazoa</taxon>
        <taxon>Ecdysozoa</taxon>
        <taxon>Nematoda</taxon>
        <taxon>Chromadorea</taxon>
        <taxon>Rhabditida</taxon>
        <taxon>Tylenchina</taxon>
        <taxon>Cephalobomorpha</taxon>
        <taxon>Cephaloboidea</taxon>
        <taxon>Cephalobidae</taxon>
        <taxon>Acrobeloides</taxon>
    </lineage>
</organism>
<evidence type="ECO:0000259" key="8">
    <source>
        <dbReference type="SMART" id="SM00645"/>
    </source>
</evidence>